<organism evidence="1 2">
    <name type="scientific">Parapedobacter defluvii</name>
    <dbReference type="NCBI Taxonomy" id="2045106"/>
    <lineage>
        <taxon>Bacteria</taxon>
        <taxon>Pseudomonadati</taxon>
        <taxon>Bacteroidota</taxon>
        <taxon>Sphingobacteriia</taxon>
        <taxon>Sphingobacteriales</taxon>
        <taxon>Sphingobacteriaceae</taxon>
        <taxon>Parapedobacter</taxon>
    </lineage>
</organism>
<dbReference type="EMBL" id="BMIK01000015">
    <property type="protein sequence ID" value="GGC39930.1"/>
    <property type="molecule type" value="Genomic_DNA"/>
</dbReference>
<evidence type="ECO:0000313" key="2">
    <source>
        <dbReference type="Proteomes" id="UP000597338"/>
    </source>
</evidence>
<protein>
    <recommendedName>
        <fullName evidence="3">Lipoprotein</fullName>
    </recommendedName>
</protein>
<sequence>MKKQELMKPKFLQPLTIFIVSLLIISSCSKDNYQRDDEEDTSDFVPAKGFAGSEEEPEGTPLILPTGVTLEGIEPYNPIDETDCNGEPRVGAPAEGYVPLCLLFRNSSKQPVNLQLPPGLIFISKETKIQNGILVQKVSREIPAEQYLYVPIRAQCLNGSRFFPGVGDLYRIGPVTQYAPMLDLIKKLETKNLEASGDINKDGPLAAAIQQLVYIVADNGKLDTFGKSLLDELPNK</sequence>
<reference evidence="2" key="1">
    <citation type="journal article" date="2019" name="Int. J. Syst. Evol. Microbiol.">
        <title>The Global Catalogue of Microorganisms (GCM) 10K type strain sequencing project: providing services to taxonomists for standard genome sequencing and annotation.</title>
        <authorList>
            <consortium name="The Broad Institute Genomics Platform"/>
            <consortium name="The Broad Institute Genome Sequencing Center for Infectious Disease"/>
            <person name="Wu L."/>
            <person name="Ma J."/>
        </authorList>
    </citation>
    <scope>NUCLEOTIDE SEQUENCE [LARGE SCALE GENOMIC DNA]</scope>
    <source>
        <strain evidence="2">CGMCC 1.15342</strain>
    </source>
</reference>
<evidence type="ECO:0000313" key="1">
    <source>
        <dbReference type="EMBL" id="GGC39930.1"/>
    </source>
</evidence>
<evidence type="ECO:0008006" key="3">
    <source>
        <dbReference type="Google" id="ProtNLM"/>
    </source>
</evidence>
<dbReference type="RefSeq" id="WP_188752767.1">
    <property type="nucleotide sequence ID" value="NZ_BMIK01000015.1"/>
</dbReference>
<proteinExistence type="predicted"/>
<name>A0ABQ1MK44_9SPHI</name>
<dbReference type="PROSITE" id="PS51257">
    <property type="entry name" value="PROKAR_LIPOPROTEIN"/>
    <property type="match status" value="1"/>
</dbReference>
<comment type="caution">
    <text evidence="1">The sequence shown here is derived from an EMBL/GenBank/DDBJ whole genome shotgun (WGS) entry which is preliminary data.</text>
</comment>
<dbReference type="Proteomes" id="UP000597338">
    <property type="component" value="Unassembled WGS sequence"/>
</dbReference>
<gene>
    <name evidence="1" type="ORF">GCM10011386_35010</name>
</gene>
<keyword evidence="2" id="KW-1185">Reference proteome</keyword>
<accession>A0ABQ1MK44</accession>